<dbReference type="PANTHER" id="PTHR21137">
    <property type="entry name" value="ODORANT RECEPTOR"/>
    <property type="match status" value="1"/>
</dbReference>
<evidence type="ECO:0000256" key="11">
    <source>
        <dbReference type="SAM" id="SignalP"/>
    </source>
</evidence>
<feature type="transmembrane region" description="Helical" evidence="10">
    <location>
        <begin position="225"/>
        <end position="247"/>
    </location>
</feature>
<keyword evidence="2" id="KW-1003">Cell membrane</keyword>
<evidence type="ECO:0000256" key="1">
    <source>
        <dbReference type="ARBA" id="ARBA00004651"/>
    </source>
</evidence>
<sequence length="350" mass="40275">MDLLCLFFVLSLFGSFFTQEDLPEKLANDRLMFSIVLPGNLVFYCFSIYYKDEIRNLLYHLTVVLKEQYNDTELEREMIRKIKVFSITLNSLAVAVDSSYGLEAFYAVITTGENFNTIVPAWPDIRNNSTLAGGMRVFFYFCWQYPVVTRLLTNFSLLLTVMVAVCYQFKNLQSYFYSLDDIFHDDTLSQAEKEVKYEEGFKNGIKMHIKTLWCKNLHQRISKEILAIEMFLFFGMMLSELIILLVGGRNASQLCMMFMISVSTCICLGFFMWNGGDITIEASKLSEAMYSSGWQNCCGQSSVRMRKLVTFAIKQAQDPVVYKTLGVVELSYTSYVTLVKMPYSAASVFY</sequence>
<feature type="transmembrane region" description="Helical" evidence="10">
    <location>
        <begin position="151"/>
        <end position="170"/>
    </location>
</feature>
<dbReference type="AlphaFoldDB" id="A0A2A4JAB0"/>
<evidence type="ECO:0000256" key="7">
    <source>
        <dbReference type="ARBA" id="ARBA00023136"/>
    </source>
</evidence>
<feature type="transmembrane region" description="Helical" evidence="10">
    <location>
        <begin position="254"/>
        <end position="273"/>
    </location>
</feature>
<evidence type="ECO:0000256" key="9">
    <source>
        <dbReference type="ARBA" id="ARBA00023224"/>
    </source>
</evidence>
<evidence type="ECO:0000256" key="3">
    <source>
        <dbReference type="ARBA" id="ARBA00022606"/>
    </source>
</evidence>
<organism evidence="12">
    <name type="scientific">Heliothis virescens</name>
    <name type="common">Tobacco budworm moth</name>
    <dbReference type="NCBI Taxonomy" id="7102"/>
    <lineage>
        <taxon>Eukaryota</taxon>
        <taxon>Metazoa</taxon>
        <taxon>Ecdysozoa</taxon>
        <taxon>Arthropoda</taxon>
        <taxon>Hexapoda</taxon>
        <taxon>Insecta</taxon>
        <taxon>Pterygota</taxon>
        <taxon>Neoptera</taxon>
        <taxon>Endopterygota</taxon>
        <taxon>Lepidoptera</taxon>
        <taxon>Glossata</taxon>
        <taxon>Ditrysia</taxon>
        <taxon>Noctuoidea</taxon>
        <taxon>Noctuidae</taxon>
        <taxon>Heliothinae</taxon>
        <taxon>Heliothis</taxon>
    </lineage>
</organism>
<keyword evidence="6 10" id="KW-1133">Transmembrane helix</keyword>
<comment type="similarity">
    <text evidence="10">Belongs to the insect chemoreceptor superfamily. Heteromeric odorant receptor channel (TC 1.A.69) family.</text>
</comment>
<protein>
    <recommendedName>
        <fullName evidence="10">Odorant receptor</fullName>
    </recommendedName>
</protein>
<dbReference type="EMBL" id="NWSH01002259">
    <property type="protein sequence ID" value="PCG68779.1"/>
    <property type="molecule type" value="Genomic_DNA"/>
</dbReference>
<keyword evidence="9 10" id="KW-0807">Transducer</keyword>
<evidence type="ECO:0000256" key="4">
    <source>
        <dbReference type="ARBA" id="ARBA00022692"/>
    </source>
</evidence>
<comment type="caution">
    <text evidence="10">Lacks conserved residue(s) required for the propagation of feature annotation.</text>
</comment>
<gene>
    <name evidence="12" type="ORF">B5V51_4881</name>
</gene>
<dbReference type="GO" id="GO:0005886">
    <property type="term" value="C:plasma membrane"/>
    <property type="evidence" value="ECO:0007669"/>
    <property type="project" value="UniProtKB-SubCell"/>
</dbReference>
<keyword evidence="11" id="KW-0732">Signal</keyword>
<keyword evidence="8 10" id="KW-0675">Receptor</keyword>
<name>A0A2A4JAB0_HELVI</name>
<reference evidence="12" key="1">
    <citation type="submission" date="2017-09" db="EMBL/GenBank/DDBJ databases">
        <title>Contemporary evolution of a Lepidopteran species, Heliothis virescens, in response to modern agricultural practices.</title>
        <authorList>
            <person name="Fritz M.L."/>
            <person name="Deyonke A.M."/>
            <person name="Papanicolaou A."/>
            <person name="Micinski S."/>
            <person name="Westbrook J."/>
            <person name="Gould F."/>
        </authorList>
    </citation>
    <scope>NUCLEOTIDE SEQUENCE [LARGE SCALE GENOMIC DNA]</scope>
    <source>
        <strain evidence="12">HvINT-</strain>
        <tissue evidence="12">Whole body</tissue>
    </source>
</reference>
<feature type="signal peptide" evidence="11">
    <location>
        <begin position="1"/>
        <end position="18"/>
    </location>
</feature>
<keyword evidence="5 10" id="KW-0552">Olfaction</keyword>
<dbReference type="Pfam" id="PF02949">
    <property type="entry name" value="7tm_6"/>
    <property type="match status" value="1"/>
</dbReference>
<keyword evidence="4 10" id="KW-0812">Transmembrane</keyword>
<keyword evidence="3 10" id="KW-0716">Sensory transduction</keyword>
<evidence type="ECO:0000256" key="2">
    <source>
        <dbReference type="ARBA" id="ARBA00022475"/>
    </source>
</evidence>
<dbReference type="PANTHER" id="PTHR21137:SF35">
    <property type="entry name" value="ODORANT RECEPTOR 19A-RELATED"/>
    <property type="match status" value="1"/>
</dbReference>
<keyword evidence="7 10" id="KW-0472">Membrane</keyword>
<feature type="transmembrane region" description="Helical" evidence="10">
    <location>
        <begin position="33"/>
        <end position="50"/>
    </location>
</feature>
<dbReference type="GO" id="GO:0007165">
    <property type="term" value="P:signal transduction"/>
    <property type="evidence" value="ECO:0007669"/>
    <property type="project" value="UniProtKB-KW"/>
</dbReference>
<dbReference type="InterPro" id="IPR004117">
    <property type="entry name" value="7tm6_olfct_rcpt"/>
</dbReference>
<evidence type="ECO:0000256" key="6">
    <source>
        <dbReference type="ARBA" id="ARBA00022989"/>
    </source>
</evidence>
<dbReference type="GO" id="GO:0005549">
    <property type="term" value="F:odorant binding"/>
    <property type="evidence" value="ECO:0007669"/>
    <property type="project" value="InterPro"/>
</dbReference>
<comment type="subcellular location">
    <subcellularLocation>
        <location evidence="1 10">Cell membrane</location>
        <topology evidence="1 10">Multi-pass membrane protein</topology>
    </subcellularLocation>
</comment>
<comment type="caution">
    <text evidence="12">The sequence shown here is derived from an EMBL/GenBank/DDBJ whole genome shotgun (WGS) entry which is preliminary data.</text>
</comment>
<evidence type="ECO:0000256" key="5">
    <source>
        <dbReference type="ARBA" id="ARBA00022725"/>
    </source>
</evidence>
<evidence type="ECO:0000313" key="12">
    <source>
        <dbReference type="EMBL" id="PCG68779.1"/>
    </source>
</evidence>
<proteinExistence type="inferred from homology"/>
<feature type="chain" id="PRO_5013331482" description="Odorant receptor" evidence="11">
    <location>
        <begin position="19"/>
        <end position="350"/>
    </location>
</feature>
<evidence type="ECO:0000256" key="8">
    <source>
        <dbReference type="ARBA" id="ARBA00023170"/>
    </source>
</evidence>
<evidence type="ECO:0000256" key="10">
    <source>
        <dbReference type="RuleBase" id="RU351113"/>
    </source>
</evidence>
<dbReference type="GO" id="GO:0004984">
    <property type="term" value="F:olfactory receptor activity"/>
    <property type="evidence" value="ECO:0007669"/>
    <property type="project" value="InterPro"/>
</dbReference>
<accession>A0A2A4JAB0</accession>